<dbReference type="AlphaFoldDB" id="A0A448WZ99"/>
<keyword evidence="1" id="KW-1133">Transmembrane helix</keyword>
<name>A0A448WZ99_9PLAT</name>
<evidence type="ECO:0000313" key="2">
    <source>
        <dbReference type="EMBL" id="VEL23898.1"/>
    </source>
</evidence>
<feature type="transmembrane region" description="Helical" evidence="1">
    <location>
        <begin position="103"/>
        <end position="124"/>
    </location>
</feature>
<feature type="transmembrane region" description="Helical" evidence="1">
    <location>
        <begin position="59"/>
        <end position="79"/>
    </location>
</feature>
<evidence type="ECO:0000313" key="3">
    <source>
        <dbReference type="Proteomes" id="UP000784294"/>
    </source>
</evidence>
<keyword evidence="1" id="KW-0472">Membrane</keyword>
<protein>
    <submittedName>
        <fullName evidence="2">Uncharacterized protein</fullName>
    </submittedName>
</protein>
<dbReference type="EMBL" id="CAAALY010064664">
    <property type="protein sequence ID" value="VEL23898.1"/>
    <property type="molecule type" value="Genomic_DNA"/>
</dbReference>
<proteinExistence type="predicted"/>
<evidence type="ECO:0000256" key="1">
    <source>
        <dbReference type="SAM" id="Phobius"/>
    </source>
</evidence>
<reference evidence="2" key="1">
    <citation type="submission" date="2018-11" db="EMBL/GenBank/DDBJ databases">
        <authorList>
            <consortium name="Pathogen Informatics"/>
        </authorList>
    </citation>
    <scope>NUCLEOTIDE SEQUENCE</scope>
</reference>
<keyword evidence="1" id="KW-0812">Transmembrane</keyword>
<feature type="transmembrane region" description="Helical" evidence="1">
    <location>
        <begin position="28"/>
        <end position="47"/>
    </location>
</feature>
<accession>A0A448WZ99</accession>
<organism evidence="2 3">
    <name type="scientific">Protopolystoma xenopodis</name>
    <dbReference type="NCBI Taxonomy" id="117903"/>
    <lineage>
        <taxon>Eukaryota</taxon>
        <taxon>Metazoa</taxon>
        <taxon>Spiralia</taxon>
        <taxon>Lophotrochozoa</taxon>
        <taxon>Platyhelminthes</taxon>
        <taxon>Monogenea</taxon>
        <taxon>Polyopisthocotylea</taxon>
        <taxon>Polystomatidea</taxon>
        <taxon>Polystomatidae</taxon>
        <taxon>Protopolystoma</taxon>
    </lineage>
</organism>
<gene>
    <name evidence="2" type="ORF">PXEA_LOCUS17338</name>
</gene>
<dbReference type="Proteomes" id="UP000784294">
    <property type="component" value="Unassembled WGS sequence"/>
</dbReference>
<sequence length="139" mass="16065">MLSFSPMPSKNASPQVELVKRKRLHHRFHIPFAVLLAPGYLPFFPVCQMVPATHHNQCLVVWNLADYDLLILVPVYVIFEDLEPVMPVPRHLPLPRLRNHQTVILFLISIPIVNILCCTVSCLITNRWYENAPLPFYLS</sequence>
<keyword evidence="3" id="KW-1185">Reference proteome</keyword>
<comment type="caution">
    <text evidence="2">The sequence shown here is derived from an EMBL/GenBank/DDBJ whole genome shotgun (WGS) entry which is preliminary data.</text>
</comment>